<sequence>MRPQLLNVRNAYAIAMVTLMCSPAYAQFEKGTQSLNKVQQWLLSIGAVVVTLAIMFVGFRMMFQAAQWKDVAPVFWGGILVGGGSAFATLFF</sequence>
<keyword evidence="2" id="KW-0732">Signal</keyword>
<proteinExistence type="predicted"/>
<feature type="signal peptide" evidence="2">
    <location>
        <begin position="1"/>
        <end position="26"/>
    </location>
</feature>
<organism evidence="3 4">
    <name type="scientific">Variovorax boronicumulans</name>
    <dbReference type="NCBI Taxonomy" id="436515"/>
    <lineage>
        <taxon>Bacteria</taxon>
        <taxon>Pseudomonadati</taxon>
        <taxon>Pseudomonadota</taxon>
        <taxon>Betaproteobacteria</taxon>
        <taxon>Burkholderiales</taxon>
        <taxon>Comamonadaceae</taxon>
        <taxon>Variovorax</taxon>
    </lineage>
</organism>
<feature type="transmembrane region" description="Helical" evidence="1">
    <location>
        <begin position="71"/>
        <end position="91"/>
    </location>
</feature>
<gene>
    <name evidence="3" type="ORF">J2W31_006494</name>
</gene>
<dbReference type="AlphaFoldDB" id="A0AAW8DDB5"/>
<comment type="caution">
    <text evidence="3">The sequence shown here is derived from an EMBL/GenBank/DDBJ whole genome shotgun (WGS) entry which is preliminary data.</text>
</comment>
<protein>
    <submittedName>
        <fullName evidence="3">Type IV secretion system protein VirB2</fullName>
    </submittedName>
</protein>
<name>A0AAW8DDB5_9BURK</name>
<keyword evidence="1" id="KW-0472">Membrane</keyword>
<keyword evidence="1" id="KW-1133">Transmembrane helix</keyword>
<dbReference type="Pfam" id="PF04956">
    <property type="entry name" value="TrbC"/>
    <property type="match status" value="1"/>
</dbReference>
<dbReference type="RefSeq" id="WP_307687286.1">
    <property type="nucleotide sequence ID" value="NZ_JAUSRD010000027.1"/>
</dbReference>
<dbReference type="Proteomes" id="UP001242045">
    <property type="component" value="Unassembled WGS sequence"/>
</dbReference>
<dbReference type="InterPro" id="IPR007039">
    <property type="entry name" value="TrbC/VirB2"/>
</dbReference>
<dbReference type="EMBL" id="JAUSRD010000027">
    <property type="protein sequence ID" value="MDP9897350.1"/>
    <property type="molecule type" value="Genomic_DNA"/>
</dbReference>
<evidence type="ECO:0000313" key="3">
    <source>
        <dbReference type="EMBL" id="MDP9897350.1"/>
    </source>
</evidence>
<feature type="transmembrane region" description="Helical" evidence="1">
    <location>
        <begin position="42"/>
        <end position="59"/>
    </location>
</feature>
<accession>A0AAW8DDB5</accession>
<evidence type="ECO:0000256" key="1">
    <source>
        <dbReference type="SAM" id="Phobius"/>
    </source>
</evidence>
<evidence type="ECO:0000313" key="4">
    <source>
        <dbReference type="Proteomes" id="UP001242045"/>
    </source>
</evidence>
<feature type="chain" id="PRO_5043880305" evidence="2">
    <location>
        <begin position="27"/>
        <end position="92"/>
    </location>
</feature>
<reference evidence="3" key="1">
    <citation type="submission" date="2023-07" db="EMBL/GenBank/DDBJ databases">
        <title>Sorghum-associated microbial communities from plants grown in Nebraska, USA.</title>
        <authorList>
            <person name="Schachtman D."/>
        </authorList>
    </citation>
    <scope>NUCLEOTIDE SEQUENCE</scope>
    <source>
        <strain evidence="3">DS3754</strain>
    </source>
</reference>
<keyword evidence="1" id="KW-0812">Transmembrane</keyword>
<evidence type="ECO:0000256" key="2">
    <source>
        <dbReference type="SAM" id="SignalP"/>
    </source>
</evidence>